<dbReference type="EMBL" id="LT853696">
    <property type="protein sequence ID" value="SMQ50508.1"/>
    <property type="molecule type" value="Genomic_DNA"/>
</dbReference>
<name>A0A1X7RSW6_ZYMT9</name>
<dbReference type="Proteomes" id="UP000215127">
    <property type="component" value="Chromosome 5"/>
</dbReference>
<reference evidence="2 3" key="1">
    <citation type="submission" date="2016-06" db="EMBL/GenBank/DDBJ databases">
        <authorList>
            <person name="Kjaerup R.B."/>
            <person name="Dalgaard T.S."/>
            <person name="Juul-Madsen H.R."/>
        </authorList>
    </citation>
    <scope>NUCLEOTIDE SEQUENCE [LARGE SCALE GENOMIC DNA]</scope>
</reference>
<feature type="compositionally biased region" description="Acidic residues" evidence="1">
    <location>
        <begin position="15"/>
        <end position="27"/>
    </location>
</feature>
<evidence type="ECO:0000256" key="1">
    <source>
        <dbReference type="SAM" id="MobiDB-lite"/>
    </source>
</evidence>
<evidence type="ECO:0000313" key="3">
    <source>
        <dbReference type="Proteomes" id="UP000215127"/>
    </source>
</evidence>
<organism evidence="2 3">
    <name type="scientific">Zymoseptoria tritici (strain ST99CH_3D7)</name>
    <dbReference type="NCBI Taxonomy" id="1276538"/>
    <lineage>
        <taxon>Eukaryota</taxon>
        <taxon>Fungi</taxon>
        <taxon>Dikarya</taxon>
        <taxon>Ascomycota</taxon>
        <taxon>Pezizomycotina</taxon>
        <taxon>Dothideomycetes</taxon>
        <taxon>Dothideomycetidae</taxon>
        <taxon>Mycosphaerellales</taxon>
        <taxon>Mycosphaerellaceae</taxon>
        <taxon>Zymoseptoria</taxon>
    </lineage>
</organism>
<accession>A0A1X7RSW6</accession>
<gene>
    <name evidence="2" type="ORF">ZT3D7_G5661</name>
</gene>
<protein>
    <submittedName>
        <fullName evidence="2">Uncharacterized protein</fullName>
    </submittedName>
</protein>
<keyword evidence="3" id="KW-1185">Reference proteome</keyword>
<proteinExistence type="predicted"/>
<feature type="region of interest" description="Disordered" evidence="1">
    <location>
        <begin position="1"/>
        <end position="27"/>
    </location>
</feature>
<sequence length="278" mass="31539">MLGGHDDFSDYNEFSSEESFEDSSSDESYESVVDATAALARVAAINIATINISDKHVRAALKGAGIGGNDFGDLHEDTVAFLEAPSPITSTNLDSAAVDEILPFLRRMDQHIRDTVPITLSANEAKSSLTVYDYTKMKTAVEDAREVMKTLWQLREDQKLAIEKLSSMKMPPDNVRGKDAEHPYAKAEADLKRKDEALWDFEPKVPLKQQDFAVCKKQIADSLAPVHDKRELRVKEREASMNESKNVLLWHQQMEWRERVIDCLLFFLEQEANDIWFE</sequence>
<dbReference type="AlphaFoldDB" id="A0A1X7RSW6"/>
<evidence type="ECO:0000313" key="2">
    <source>
        <dbReference type="EMBL" id="SMQ50508.1"/>
    </source>
</evidence>